<dbReference type="EMBL" id="CAXHTA020000003">
    <property type="protein sequence ID" value="CAL5220245.1"/>
    <property type="molecule type" value="Genomic_DNA"/>
</dbReference>
<dbReference type="Proteomes" id="UP001497392">
    <property type="component" value="Unassembled WGS sequence"/>
</dbReference>
<dbReference type="SUPFAM" id="SSF53474">
    <property type="entry name" value="alpha/beta-Hydrolases"/>
    <property type="match status" value="1"/>
</dbReference>
<dbReference type="PANTHER" id="PTHR11614">
    <property type="entry name" value="PHOSPHOLIPASE-RELATED"/>
    <property type="match status" value="1"/>
</dbReference>
<accession>A0ABP1FNR8</accession>
<reference evidence="2 3" key="1">
    <citation type="submission" date="2024-06" db="EMBL/GenBank/DDBJ databases">
        <authorList>
            <person name="Kraege A."/>
            <person name="Thomma B."/>
        </authorList>
    </citation>
    <scope>NUCLEOTIDE SEQUENCE [LARGE SCALE GENOMIC DNA]</scope>
</reference>
<evidence type="ECO:0000259" key="1">
    <source>
        <dbReference type="Pfam" id="PF12146"/>
    </source>
</evidence>
<proteinExistence type="predicted"/>
<dbReference type="InterPro" id="IPR029058">
    <property type="entry name" value="AB_hydrolase_fold"/>
</dbReference>
<name>A0ABP1FNR8_9CHLO</name>
<gene>
    <name evidence="2" type="primary">g2225</name>
    <name evidence="2" type="ORF">VP750_LOCUS1904</name>
</gene>
<dbReference type="InterPro" id="IPR022742">
    <property type="entry name" value="Hydrolase_4"/>
</dbReference>
<feature type="domain" description="Serine aminopeptidase S33" evidence="1">
    <location>
        <begin position="29"/>
        <end position="268"/>
    </location>
</feature>
<keyword evidence="3" id="KW-1185">Reference proteome</keyword>
<sequence>MVRRDAAFFVNGRNQKLRTVEYLPDQETRPKAIVFFHHGYGEHISRYEKVHTRLAEAGIAVYGYDHHGHGESDPKAAGERALVHDFNHLVDDSVAFAWDRRRRHPPNIPCISAGQSMGGLIATHLVLRDQDGWAGLILCSAAIDVEWTFVLRLQAPIGGLLANLLPRAQIVPAVPLEYISNDPEVVQHFAQDPLNFVGDLRARTANEILKGFRDIQKKEKLLRLPILAIHGTADKITSYTAVKRLLANAASTDTALKEFPGGYHELLQGPEKEEAFVTLRDWILRHSREPDAKL</sequence>
<dbReference type="InterPro" id="IPR051044">
    <property type="entry name" value="MAG_DAG_Lipase"/>
</dbReference>
<dbReference type="Gene3D" id="3.40.50.1820">
    <property type="entry name" value="alpha/beta hydrolase"/>
    <property type="match status" value="1"/>
</dbReference>
<protein>
    <submittedName>
        <fullName evidence="2">G2225 protein</fullName>
    </submittedName>
</protein>
<evidence type="ECO:0000313" key="2">
    <source>
        <dbReference type="EMBL" id="CAL5220245.1"/>
    </source>
</evidence>
<dbReference type="Pfam" id="PF12146">
    <property type="entry name" value="Hydrolase_4"/>
    <property type="match status" value="1"/>
</dbReference>
<evidence type="ECO:0000313" key="3">
    <source>
        <dbReference type="Proteomes" id="UP001497392"/>
    </source>
</evidence>
<comment type="caution">
    <text evidence="2">The sequence shown here is derived from an EMBL/GenBank/DDBJ whole genome shotgun (WGS) entry which is preliminary data.</text>
</comment>
<organism evidence="2 3">
    <name type="scientific">Coccomyxa viridis</name>
    <dbReference type="NCBI Taxonomy" id="1274662"/>
    <lineage>
        <taxon>Eukaryota</taxon>
        <taxon>Viridiplantae</taxon>
        <taxon>Chlorophyta</taxon>
        <taxon>core chlorophytes</taxon>
        <taxon>Trebouxiophyceae</taxon>
        <taxon>Trebouxiophyceae incertae sedis</taxon>
        <taxon>Coccomyxaceae</taxon>
        <taxon>Coccomyxa</taxon>
    </lineage>
</organism>